<keyword evidence="10" id="KW-1185">Reference proteome</keyword>
<dbReference type="Gene3D" id="1.25.40.10">
    <property type="entry name" value="Tetratricopeptide repeat domain"/>
    <property type="match status" value="1"/>
</dbReference>
<evidence type="ECO:0000256" key="8">
    <source>
        <dbReference type="PROSITE-ProRule" id="PRU00339"/>
    </source>
</evidence>
<dbReference type="GO" id="GO:0005778">
    <property type="term" value="C:peroxisomal membrane"/>
    <property type="evidence" value="ECO:0007669"/>
    <property type="project" value="TreeGrafter"/>
</dbReference>
<dbReference type="InterPro" id="IPR024111">
    <property type="entry name" value="PEX5/PEX5L"/>
</dbReference>
<evidence type="ECO:0000256" key="7">
    <source>
        <dbReference type="ARBA" id="ARBA00023140"/>
    </source>
</evidence>
<keyword evidence="5" id="KW-0677">Repeat</keyword>
<dbReference type="EMBL" id="UXUI01009894">
    <property type="protein sequence ID" value="VDD94468.1"/>
    <property type="molecule type" value="Genomic_DNA"/>
</dbReference>
<dbReference type="AlphaFoldDB" id="A0A0N4VGC4"/>
<dbReference type="PROSITE" id="PS50005">
    <property type="entry name" value="TPR"/>
    <property type="match status" value="2"/>
</dbReference>
<comment type="subcellular location">
    <subcellularLocation>
        <location evidence="2">Cytoplasm</location>
    </subcellularLocation>
    <subcellularLocation>
        <location evidence="1">Peroxisome</location>
    </subcellularLocation>
</comment>
<evidence type="ECO:0000313" key="11">
    <source>
        <dbReference type="WBParaSite" id="EVEC_0000982201-mRNA-1"/>
    </source>
</evidence>
<dbReference type="OrthoDB" id="10006023at2759"/>
<keyword evidence="6 8" id="KW-0802">TPR repeat</keyword>
<dbReference type="PANTHER" id="PTHR10130">
    <property type="entry name" value="PEROXISOMAL TARGETING SIGNAL 1 RECEPTOR PEX5"/>
    <property type="match status" value="1"/>
</dbReference>
<reference evidence="11" key="1">
    <citation type="submission" date="2017-02" db="UniProtKB">
        <authorList>
            <consortium name="WormBaseParasite"/>
        </authorList>
    </citation>
    <scope>IDENTIFICATION</scope>
</reference>
<evidence type="ECO:0000256" key="1">
    <source>
        <dbReference type="ARBA" id="ARBA00004275"/>
    </source>
</evidence>
<evidence type="ECO:0000256" key="4">
    <source>
        <dbReference type="ARBA" id="ARBA00022490"/>
    </source>
</evidence>
<name>A0A0N4VGC4_ENTVE</name>
<dbReference type="Proteomes" id="UP000274131">
    <property type="component" value="Unassembled WGS sequence"/>
</dbReference>
<dbReference type="WBParaSite" id="EVEC_0000982201-mRNA-1">
    <property type="protein sequence ID" value="EVEC_0000982201-mRNA-1"/>
    <property type="gene ID" value="EVEC_0000982201"/>
</dbReference>
<dbReference type="SMART" id="SM00028">
    <property type="entry name" value="TPR"/>
    <property type="match status" value="4"/>
</dbReference>
<organism evidence="11">
    <name type="scientific">Enterobius vermicularis</name>
    <name type="common">Human pinworm</name>
    <dbReference type="NCBI Taxonomy" id="51028"/>
    <lineage>
        <taxon>Eukaryota</taxon>
        <taxon>Metazoa</taxon>
        <taxon>Ecdysozoa</taxon>
        <taxon>Nematoda</taxon>
        <taxon>Chromadorea</taxon>
        <taxon>Rhabditida</taxon>
        <taxon>Spirurina</taxon>
        <taxon>Oxyuridomorpha</taxon>
        <taxon>Oxyuroidea</taxon>
        <taxon>Oxyuridae</taxon>
        <taxon>Enterobius</taxon>
    </lineage>
</organism>
<evidence type="ECO:0000313" key="9">
    <source>
        <dbReference type="EMBL" id="VDD94468.1"/>
    </source>
</evidence>
<comment type="similarity">
    <text evidence="3">Belongs to the peroxisomal targeting signal receptor family.</text>
</comment>
<reference evidence="9 10" key="2">
    <citation type="submission" date="2018-10" db="EMBL/GenBank/DDBJ databases">
        <authorList>
            <consortium name="Pathogen Informatics"/>
        </authorList>
    </citation>
    <scope>NUCLEOTIDE SEQUENCE [LARGE SCALE GENOMIC DNA]</scope>
</reference>
<dbReference type="GO" id="GO:0016560">
    <property type="term" value="P:protein import into peroxisome matrix, docking"/>
    <property type="evidence" value="ECO:0007669"/>
    <property type="project" value="TreeGrafter"/>
</dbReference>
<dbReference type="GO" id="GO:0005052">
    <property type="term" value="F:peroxisome matrix targeting signal-1 binding"/>
    <property type="evidence" value="ECO:0007669"/>
    <property type="project" value="TreeGrafter"/>
</dbReference>
<dbReference type="PANTHER" id="PTHR10130:SF0">
    <property type="entry name" value="GH08708P"/>
    <property type="match status" value="1"/>
</dbReference>
<gene>
    <name evidence="9" type="ORF">EVEC_LOCUS9219</name>
</gene>
<feature type="repeat" description="TPR" evidence="8">
    <location>
        <begin position="448"/>
        <end position="481"/>
    </location>
</feature>
<feature type="repeat" description="TPR" evidence="8">
    <location>
        <begin position="414"/>
        <end position="447"/>
    </location>
</feature>
<keyword evidence="4" id="KW-0963">Cytoplasm</keyword>
<evidence type="ECO:0000256" key="6">
    <source>
        <dbReference type="ARBA" id="ARBA00022803"/>
    </source>
</evidence>
<evidence type="ECO:0000256" key="2">
    <source>
        <dbReference type="ARBA" id="ARBA00004496"/>
    </source>
</evidence>
<protein>
    <submittedName>
        <fullName evidence="11">TPR_REGION domain-containing protein</fullName>
    </submittedName>
</protein>
<dbReference type="InterPro" id="IPR019734">
    <property type="entry name" value="TPR_rpt"/>
</dbReference>
<evidence type="ECO:0000256" key="3">
    <source>
        <dbReference type="ARBA" id="ARBA00005348"/>
    </source>
</evidence>
<dbReference type="SUPFAM" id="SSF48452">
    <property type="entry name" value="TPR-like"/>
    <property type="match status" value="1"/>
</dbReference>
<dbReference type="InterPro" id="IPR011990">
    <property type="entry name" value="TPR-like_helical_dom_sf"/>
</dbReference>
<proteinExistence type="inferred from homology"/>
<sequence>MRSMVEADCGRPNDLVKFSKTVIREAPNNLSPLKSLPLPIHLNLGDQLAEEYLRGLSNKDETPATFDLFELKKQLMKISNGESFDRQLLDPGSEFRNFSLKSSSLTPSVVAHRWIDEMAAASTSRLASEWSEEYSRLSGRESLETIWENDDSEKAFHNPNFLFNGFLERALGKMGFNQYLLRASSDVWASEFLSQFDNSLKHSKITESSWVAEFLEKGLLGTSNNFLDSLDHGAGEDLRLMDTVDLHSLLYNNYSFDAQNPFVNSENPVQTALESIHLGQLPQAILCLEAALQKTPNYSLVNLLFMELEAWYLLGLCQAENEDDVKAICALTRSLELDSSNGDVYLALSVSLANESLEKAALTQLNLWIHSHPVYNKFLQSYSGVEMSFIEDEFNKVEPKFLEAAQHQPPEGDSTLQNAIGILYNLRRDYAKASDALKAAVSIQPNDPRLWNRLGATLANAGYPAEAVGAYHKALSLYPNYARAKYNLGVACMRLRSYGDAIGHFLGVLEIQEGSGKLNSSTVWSVLRSAVISLYPHNAPELLEAIYARDLARFKTAL</sequence>
<keyword evidence="7" id="KW-0576">Peroxisome</keyword>
<evidence type="ECO:0000256" key="5">
    <source>
        <dbReference type="ARBA" id="ARBA00022737"/>
    </source>
</evidence>
<dbReference type="Pfam" id="PF13432">
    <property type="entry name" value="TPR_16"/>
    <property type="match status" value="1"/>
</dbReference>
<dbReference type="STRING" id="51028.A0A0N4VGC4"/>
<accession>A0A0N4VGC4</accession>
<evidence type="ECO:0000313" key="10">
    <source>
        <dbReference type="Proteomes" id="UP000274131"/>
    </source>
</evidence>
<dbReference type="GO" id="GO:0005829">
    <property type="term" value="C:cytosol"/>
    <property type="evidence" value="ECO:0007669"/>
    <property type="project" value="TreeGrafter"/>
</dbReference>